<keyword evidence="1" id="KW-1133">Transmembrane helix</keyword>
<gene>
    <name evidence="3" type="ORF">IV55_GL001740</name>
    <name evidence="2" type="ORF">LSI01_10740</name>
</gene>
<dbReference type="Proteomes" id="UP000051139">
    <property type="component" value="Unassembled WGS sequence"/>
</dbReference>
<dbReference type="Proteomes" id="UP000321429">
    <property type="component" value="Unassembled WGS sequence"/>
</dbReference>
<dbReference type="PATRIC" id="fig|348151.3.peg.1791"/>
<comment type="caution">
    <text evidence="3">The sequence shown here is derived from an EMBL/GenBank/DDBJ whole genome shotgun (WGS) entry which is preliminary data.</text>
</comment>
<evidence type="ECO:0000313" key="3">
    <source>
        <dbReference type="EMBL" id="KRN96057.1"/>
    </source>
</evidence>
<protein>
    <submittedName>
        <fullName evidence="3">Uncharacterized protein</fullName>
    </submittedName>
</protein>
<sequence length="94" mass="10847">MKTTATYHVRRHFRFAQIFLVLLLWVPVVFLVWLNVMFDLRVINDYLAPLYNLFNIEYTPANLVVMGVLSAATLITICGGLRLLVLRSRGQQHA</sequence>
<evidence type="ECO:0000313" key="4">
    <source>
        <dbReference type="Proteomes" id="UP000051139"/>
    </source>
</evidence>
<organism evidence="3 4">
    <name type="scientific">Furfurilactobacillus siliginis</name>
    <dbReference type="NCBI Taxonomy" id="348151"/>
    <lineage>
        <taxon>Bacteria</taxon>
        <taxon>Bacillati</taxon>
        <taxon>Bacillota</taxon>
        <taxon>Bacilli</taxon>
        <taxon>Lactobacillales</taxon>
        <taxon>Lactobacillaceae</taxon>
        <taxon>Furfurilactobacillus</taxon>
    </lineage>
</organism>
<dbReference type="OrthoDB" id="10009106at2"/>
<reference evidence="3 4" key="1">
    <citation type="journal article" date="2015" name="Genome Announc.">
        <title>Expanding the biotechnology potential of lactobacilli through comparative genomics of 213 strains and associated genera.</title>
        <authorList>
            <person name="Sun Z."/>
            <person name="Harris H.M."/>
            <person name="McCann A."/>
            <person name="Guo C."/>
            <person name="Argimon S."/>
            <person name="Zhang W."/>
            <person name="Yang X."/>
            <person name="Jeffery I.B."/>
            <person name="Cooney J.C."/>
            <person name="Kagawa T.F."/>
            <person name="Liu W."/>
            <person name="Song Y."/>
            <person name="Salvetti E."/>
            <person name="Wrobel A."/>
            <person name="Rasinkangas P."/>
            <person name="Parkhill J."/>
            <person name="Rea M.C."/>
            <person name="O'Sullivan O."/>
            <person name="Ritari J."/>
            <person name="Douillard F.P."/>
            <person name="Paul Ross R."/>
            <person name="Yang R."/>
            <person name="Briner A.E."/>
            <person name="Felis G.E."/>
            <person name="de Vos W.M."/>
            <person name="Barrangou R."/>
            <person name="Klaenhammer T.R."/>
            <person name="Caufield P.W."/>
            <person name="Cui Y."/>
            <person name="Zhang H."/>
            <person name="O'Toole P.W."/>
        </authorList>
    </citation>
    <scope>NUCLEOTIDE SEQUENCE [LARGE SCALE GENOMIC DNA]</scope>
    <source>
        <strain evidence="3 4">DSM 22696</strain>
    </source>
</reference>
<keyword evidence="4" id="KW-1185">Reference proteome</keyword>
<keyword evidence="1" id="KW-0812">Transmembrane</keyword>
<proteinExistence type="predicted"/>
<dbReference type="EMBL" id="BJUD01000017">
    <property type="protein sequence ID" value="GEK28763.1"/>
    <property type="molecule type" value="Genomic_DNA"/>
</dbReference>
<dbReference type="STRING" id="348151.IV55_GL001740"/>
<evidence type="ECO:0000313" key="2">
    <source>
        <dbReference type="EMBL" id="GEK28763.1"/>
    </source>
</evidence>
<evidence type="ECO:0000256" key="1">
    <source>
        <dbReference type="SAM" id="Phobius"/>
    </source>
</evidence>
<name>A0A0R2L2N3_9LACO</name>
<dbReference type="AlphaFoldDB" id="A0A0R2L2N3"/>
<feature type="transmembrane region" description="Helical" evidence="1">
    <location>
        <begin position="63"/>
        <end position="85"/>
    </location>
</feature>
<keyword evidence="1" id="KW-0472">Membrane</keyword>
<dbReference type="EMBL" id="JQCB01000006">
    <property type="protein sequence ID" value="KRN96057.1"/>
    <property type="molecule type" value="Genomic_DNA"/>
</dbReference>
<reference evidence="2 5" key="2">
    <citation type="submission" date="2019-07" db="EMBL/GenBank/DDBJ databases">
        <title>Whole genome shotgun sequence of Lactobacillus siliginis NBRC 101315.</title>
        <authorList>
            <person name="Hosoyama A."/>
            <person name="Uohara A."/>
            <person name="Ohji S."/>
            <person name="Ichikawa N."/>
        </authorList>
    </citation>
    <scope>NUCLEOTIDE SEQUENCE [LARGE SCALE GENOMIC DNA]</scope>
    <source>
        <strain evidence="2 5">NBRC 101315</strain>
    </source>
</reference>
<evidence type="ECO:0000313" key="5">
    <source>
        <dbReference type="Proteomes" id="UP000321429"/>
    </source>
</evidence>
<dbReference type="RefSeq" id="WP_057810292.1">
    <property type="nucleotide sequence ID" value="NZ_BJUD01000017.1"/>
</dbReference>
<feature type="transmembrane region" description="Helical" evidence="1">
    <location>
        <begin position="20"/>
        <end position="43"/>
    </location>
</feature>
<accession>A0A0R2L2N3</accession>